<feature type="domain" description="ABC transporter" evidence="18">
    <location>
        <begin position="600"/>
        <end position="940"/>
    </location>
</feature>
<keyword evidence="9" id="KW-0862">Zinc</keyword>
<dbReference type="InterPro" id="IPR041102">
    <property type="entry name" value="UvrA_inter"/>
</dbReference>
<keyword evidence="13" id="KW-0234">DNA repair</keyword>
<reference evidence="19 20" key="1">
    <citation type="journal article" date="2013" name="Genome Announc.">
        <title>Complete Genome Sequence of Mycoplasma hyorhinis Strain SK76.</title>
        <authorList>
            <person name="Goodison S."/>
            <person name="Urquidi V."/>
            <person name="Kumar D."/>
            <person name="Reyes L."/>
            <person name="Rosser C.J."/>
        </authorList>
    </citation>
    <scope>NUCLEOTIDE SEQUENCE [LARGE SCALE GENOMIC DNA]</scope>
    <source>
        <strain evidence="19 20">SK76</strain>
    </source>
</reference>
<evidence type="ECO:0000256" key="5">
    <source>
        <dbReference type="ARBA" id="ARBA00022741"/>
    </source>
</evidence>
<dbReference type="Gene3D" id="3.30.1490.20">
    <property type="entry name" value="ATP-grasp fold, A domain"/>
    <property type="match status" value="1"/>
</dbReference>
<keyword evidence="6" id="KW-0227">DNA damage</keyword>
<dbReference type="InterPro" id="IPR013815">
    <property type="entry name" value="ATP_grasp_subdomain_1"/>
</dbReference>
<evidence type="ECO:0000256" key="13">
    <source>
        <dbReference type="ARBA" id="ARBA00023204"/>
    </source>
</evidence>
<dbReference type="SUPFAM" id="SSF52540">
    <property type="entry name" value="P-loop containing nucleoside triphosphate hydrolases"/>
    <property type="match status" value="2"/>
</dbReference>
<dbReference type="GO" id="GO:0003677">
    <property type="term" value="F:DNA binding"/>
    <property type="evidence" value="ECO:0007669"/>
    <property type="project" value="UniProtKB-KW"/>
</dbReference>
<dbReference type="GO" id="GO:0008270">
    <property type="term" value="F:zinc ion binding"/>
    <property type="evidence" value="ECO:0007669"/>
    <property type="project" value="UniProtKB-KW"/>
</dbReference>
<protein>
    <recommendedName>
        <fullName evidence="16">UvrABC system protein A</fullName>
    </recommendedName>
    <alternativeName>
        <fullName evidence="17">Excinuclease ABC subunit A</fullName>
    </alternativeName>
</protein>
<dbReference type="InterPro" id="IPR017871">
    <property type="entry name" value="ABC_transporter-like_CS"/>
</dbReference>
<evidence type="ECO:0000256" key="14">
    <source>
        <dbReference type="ARBA" id="ARBA00023236"/>
    </source>
</evidence>
<evidence type="ECO:0000256" key="4">
    <source>
        <dbReference type="ARBA" id="ARBA00022737"/>
    </source>
</evidence>
<evidence type="ECO:0000259" key="18">
    <source>
        <dbReference type="PROSITE" id="PS50893"/>
    </source>
</evidence>
<evidence type="ECO:0000256" key="8">
    <source>
        <dbReference type="ARBA" id="ARBA00022771"/>
    </source>
</evidence>
<dbReference type="GO" id="GO:0006289">
    <property type="term" value="P:nucleotide-excision repair"/>
    <property type="evidence" value="ECO:0007669"/>
    <property type="project" value="InterPro"/>
</dbReference>
<dbReference type="PROSITE" id="PS00211">
    <property type="entry name" value="ABC_TRANSPORTER_1"/>
    <property type="match status" value="2"/>
</dbReference>
<keyword evidence="2" id="KW-0963">Cytoplasm</keyword>
<dbReference type="InterPro" id="IPR027417">
    <property type="entry name" value="P-loop_NTPase"/>
</dbReference>
<keyword evidence="3" id="KW-0479">Metal-binding</keyword>
<organism evidence="19 20">
    <name type="scientific">Mesomycoplasma hyorhinis SK76</name>
    <dbReference type="NCBI Taxonomy" id="1118964"/>
    <lineage>
        <taxon>Bacteria</taxon>
        <taxon>Bacillati</taxon>
        <taxon>Mycoplasmatota</taxon>
        <taxon>Mycoplasmoidales</taxon>
        <taxon>Metamycoplasmataceae</taxon>
        <taxon>Mesomycoplasma</taxon>
    </lineage>
</organism>
<comment type="similarity">
    <text evidence="15">Belongs to the ABC transporter superfamily. UvrA family.</text>
</comment>
<comment type="subcellular location">
    <subcellularLocation>
        <location evidence="1">Cytoplasm</location>
    </subcellularLocation>
</comment>
<sequence length="955" mass="107029">MKKDTHNFIYVQGAKENNLKNIDVVIPKNKLVVLTGVSGSGKSSLAFNTIYEEGKRRYVDSLSSYARQFLGGTKKPNVDSIYGLMPTISIEQKTTHNNPRSTVSTVTEIYDYFRLLYAKIGRAFCPKHKQEIKAWKNLEIIDYVLSFKENTKILILAPKVKKHKGDLTTILNQIRNQGFSRIKINEEIVSVDEEITFNKNTYYDIDIVVNRLVISSSITRQIISDSIQTAFEYSKGLVKIEALGYQTKTFSQVYECDEGDFKINTIENKLFSFNSPSGMCQSCQGIGIKLKADFNLVVLNKKLSINQGALTYFGASPDPKSIEWQEFDTLLSYYEIDKDVPIEKLSADELNIIKYGTDEILDFTLISSSGNRYRKTKSIDGILIKIENRYLETSSEEIRTWYKKFMSELVCAECKGARLNPQALAIKINALNIYELCELPIDKIYEFIKNLKLTDFEFEVAKNILVEVEHRLKFLIDVGLGYLSLNRKAETLSGGESQRIKLATQIGSNLTGILYVLDEPSIGLHQKDNQKLINSLKKMVEIGNTLLVVEHDEETILSAEHIIDIGPFAGTNGGQLLSSGPLDKVLKNKDSITSQYLLGIKKIEIPSKRRMGNGQFIVIEGAKENNLKNLKVEIPLGKFVAVTGVSGSGKSTLVNEILVNGIVKHLTNPSQKVGKHSQIKGMFNLDKIVSISQSPIGRTPRSNPATYTSVFNDIRDIFASVELARARGYQKGHFSFNLSIGRCDKCQGDGSIKIEMHFLPDVYVVCDHCEGKRYKEEILEVKYSGKSIADVLEMTVEEAIIFFAKRSKIKEKLQTLLHVGLNYIKLGQSATTLSGGEAQRVKLATYLLKKPTGKTLYVLDEPTTGLHTYDVDNLLKVLNRIVDHGDSVLVIEHNLDVIKIADYIIDLGPEGGENGGYIIATGTPEAVAKNPNSYTGEYLKYILNKNKSFKKEEKV</sequence>
<dbReference type="GO" id="GO:0016887">
    <property type="term" value="F:ATP hydrolysis activity"/>
    <property type="evidence" value="ECO:0007669"/>
    <property type="project" value="InterPro"/>
</dbReference>
<dbReference type="Gene3D" id="3.40.50.300">
    <property type="entry name" value="P-loop containing nucleotide triphosphate hydrolases"/>
    <property type="match status" value="2"/>
</dbReference>
<keyword evidence="5" id="KW-0547">Nucleotide-binding</keyword>
<dbReference type="GO" id="GO:0009432">
    <property type="term" value="P:SOS response"/>
    <property type="evidence" value="ECO:0007669"/>
    <property type="project" value="UniProtKB-KW"/>
</dbReference>
<keyword evidence="4" id="KW-0677">Repeat</keyword>
<evidence type="ECO:0000256" key="7">
    <source>
        <dbReference type="ARBA" id="ARBA00022769"/>
    </source>
</evidence>
<dbReference type="Gene3D" id="1.20.1580.10">
    <property type="entry name" value="ABC transporter ATPase like domain"/>
    <property type="match status" value="2"/>
</dbReference>
<proteinExistence type="inferred from homology"/>
<dbReference type="GO" id="GO:0005737">
    <property type="term" value="C:cytoplasm"/>
    <property type="evidence" value="ECO:0007669"/>
    <property type="project" value="UniProtKB-SubCell"/>
</dbReference>
<dbReference type="PANTHER" id="PTHR43152">
    <property type="entry name" value="UVRABC SYSTEM PROTEIN A"/>
    <property type="match status" value="1"/>
</dbReference>
<evidence type="ECO:0000256" key="1">
    <source>
        <dbReference type="ARBA" id="ARBA00004496"/>
    </source>
</evidence>
<evidence type="ECO:0000256" key="6">
    <source>
        <dbReference type="ARBA" id="ARBA00022763"/>
    </source>
</evidence>
<dbReference type="InterPro" id="IPR041552">
    <property type="entry name" value="UvrA_DNA-bd"/>
</dbReference>
<evidence type="ECO:0000256" key="17">
    <source>
        <dbReference type="ARBA" id="ARBA00042156"/>
    </source>
</evidence>
<dbReference type="PANTHER" id="PTHR43152:SF3">
    <property type="entry name" value="UVRABC SYSTEM PROTEIN A"/>
    <property type="match status" value="1"/>
</dbReference>
<evidence type="ECO:0000256" key="3">
    <source>
        <dbReference type="ARBA" id="ARBA00022723"/>
    </source>
</evidence>
<keyword evidence="10" id="KW-0067">ATP-binding</keyword>
<keyword evidence="14" id="KW-0742">SOS response</keyword>
<dbReference type="Pfam" id="PF00005">
    <property type="entry name" value="ABC_tran"/>
    <property type="match status" value="1"/>
</dbReference>
<name>A0AAI8AN14_MESHY</name>
<dbReference type="NCBIfam" id="NF001503">
    <property type="entry name" value="PRK00349.1"/>
    <property type="match status" value="1"/>
</dbReference>
<dbReference type="CDD" id="cd03271">
    <property type="entry name" value="ABC_UvrA_II"/>
    <property type="match status" value="1"/>
</dbReference>
<dbReference type="GO" id="GO:0005524">
    <property type="term" value="F:ATP binding"/>
    <property type="evidence" value="ECO:0007669"/>
    <property type="project" value="UniProtKB-KW"/>
</dbReference>
<evidence type="ECO:0000313" key="19">
    <source>
        <dbReference type="EMBL" id="AFX74415.1"/>
    </source>
</evidence>
<evidence type="ECO:0000256" key="16">
    <source>
        <dbReference type="ARBA" id="ARBA00039316"/>
    </source>
</evidence>
<evidence type="ECO:0000256" key="15">
    <source>
        <dbReference type="ARBA" id="ARBA00038000"/>
    </source>
</evidence>
<feature type="domain" description="ABC transporter" evidence="18">
    <location>
        <begin position="322"/>
        <end position="598"/>
    </location>
</feature>
<dbReference type="Pfam" id="PF17755">
    <property type="entry name" value="UvrA_DNA-bind"/>
    <property type="match status" value="1"/>
</dbReference>
<evidence type="ECO:0000256" key="11">
    <source>
        <dbReference type="ARBA" id="ARBA00022881"/>
    </source>
</evidence>
<dbReference type="NCBIfam" id="TIGR00630">
    <property type="entry name" value="uvra"/>
    <property type="match status" value="1"/>
</dbReference>
<dbReference type="PROSITE" id="PS50893">
    <property type="entry name" value="ABC_TRANSPORTER_2"/>
    <property type="match status" value="2"/>
</dbReference>
<dbReference type="Proteomes" id="UP000009399">
    <property type="component" value="Chromosome"/>
</dbReference>
<dbReference type="AlphaFoldDB" id="A0AAI8AN14"/>
<dbReference type="Pfam" id="PF17760">
    <property type="entry name" value="UvrA_inter"/>
    <property type="match status" value="1"/>
</dbReference>
<dbReference type="Gene3D" id="1.10.8.280">
    <property type="entry name" value="ABC transporter ATPase domain-like"/>
    <property type="match status" value="1"/>
</dbReference>
<evidence type="ECO:0000313" key="20">
    <source>
        <dbReference type="Proteomes" id="UP000009399"/>
    </source>
</evidence>
<dbReference type="KEGG" id="mhs:MOS_500"/>
<dbReference type="GO" id="GO:0004518">
    <property type="term" value="F:nuclease activity"/>
    <property type="evidence" value="ECO:0007669"/>
    <property type="project" value="UniProtKB-KW"/>
</dbReference>
<evidence type="ECO:0000256" key="9">
    <source>
        <dbReference type="ARBA" id="ARBA00022833"/>
    </source>
</evidence>
<keyword evidence="12" id="KW-0238">DNA-binding</keyword>
<dbReference type="InterPro" id="IPR003439">
    <property type="entry name" value="ABC_transporter-like_ATP-bd"/>
</dbReference>
<evidence type="ECO:0000256" key="12">
    <source>
        <dbReference type="ARBA" id="ARBA00023125"/>
    </source>
</evidence>
<dbReference type="InterPro" id="IPR004602">
    <property type="entry name" value="UvrA"/>
</dbReference>
<dbReference type="RefSeq" id="WP_015084198.1">
    <property type="nucleotide sequence ID" value="NC_019552.1"/>
</dbReference>
<keyword evidence="8" id="KW-0863">Zinc-finger</keyword>
<accession>A0AAI8AN14</accession>
<gene>
    <name evidence="19" type="ORF">MOS_500</name>
</gene>
<evidence type="ECO:0000256" key="10">
    <source>
        <dbReference type="ARBA" id="ARBA00022840"/>
    </source>
</evidence>
<keyword evidence="7" id="KW-0228">DNA excision</keyword>
<dbReference type="EMBL" id="CP003914">
    <property type="protein sequence ID" value="AFX74415.1"/>
    <property type="molecule type" value="Genomic_DNA"/>
</dbReference>
<keyword evidence="11" id="KW-0267">Excision nuclease</keyword>
<evidence type="ECO:0000256" key="2">
    <source>
        <dbReference type="ARBA" id="ARBA00022490"/>
    </source>
</evidence>
<dbReference type="GO" id="GO:0009380">
    <property type="term" value="C:excinuclease repair complex"/>
    <property type="evidence" value="ECO:0007669"/>
    <property type="project" value="InterPro"/>
</dbReference>